<dbReference type="NCBIfam" id="NF002073">
    <property type="entry name" value="PRK00913.1-2"/>
    <property type="match status" value="1"/>
</dbReference>
<feature type="binding site" evidence="9">
    <location>
        <position position="349"/>
    </location>
    <ligand>
        <name>Mn(2+)</name>
        <dbReference type="ChEBI" id="CHEBI:29035"/>
        <label>1</label>
    </ligand>
</feature>
<dbReference type="SUPFAM" id="SSF52949">
    <property type="entry name" value="Macro domain-like"/>
    <property type="match status" value="1"/>
</dbReference>
<dbReference type="Pfam" id="PF02789">
    <property type="entry name" value="Peptidase_M17_N"/>
    <property type="match status" value="1"/>
</dbReference>
<name>A0A6C1B369_9RHOO</name>
<keyword evidence="7 9" id="KW-0378">Hydrolase</keyword>
<comment type="catalytic activity">
    <reaction evidence="1 9">
        <text>Release of an N-terminal amino acid, Xaa-|-Yaa-, in which Xaa is preferably Leu, but may be other amino acids including Pro although not Arg or Lys, and Yaa may be Pro. Amino acid amides and methyl esters are also readily hydrolyzed, but rates on arylamides are exceedingly low.</text>
        <dbReference type="EC" id="3.4.11.1"/>
    </reaction>
</comment>
<gene>
    <name evidence="9" type="primary">pepA</name>
    <name evidence="11" type="ORF">G3580_06280</name>
</gene>
<dbReference type="SUPFAM" id="SSF53187">
    <property type="entry name" value="Zn-dependent exopeptidases"/>
    <property type="match status" value="1"/>
</dbReference>
<feature type="binding site" evidence="9">
    <location>
        <position position="351"/>
    </location>
    <ligand>
        <name>Mn(2+)</name>
        <dbReference type="ChEBI" id="CHEBI:29035"/>
        <label>2</label>
    </ligand>
</feature>
<keyword evidence="4 9" id="KW-0031">Aminopeptidase</keyword>
<dbReference type="PANTHER" id="PTHR11963:SF23">
    <property type="entry name" value="CYTOSOL AMINOPEPTIDASE"/>
    <property type="match status" value="1"/>
</dbReference>
<evidence type="ECO:0000256" key="7">
    <source>
        <dbReference type="ARBA" id="ARBA00022801"/>
    </source>
</evidence>
<dbReference type="InterPro" id="IPR023042">
    <property type="entry name" value="Peptidase_M17_leu_NH2_pept"/>
</dbReference>
<keyword evidence="8 9" id="KW-0464">Manganese</keyword>
<dbReference type="PROSITE" id="PS00631">
    <property type="entry name" value="CYTOSOL_AP"/>
    <property type="match status" value="1"/>
</dbReference>
<dbReference type="GO" id="GO:0006508">
    <property type="term" value="P:proteolysis"/>
    <property type="evidence" value="ECO:0007669"/>
    <property type="project" value="UniProtKB-KW"/>
</dbReference>
<evidence type="ECO:0000256" key="2">
    <source>
        <dbReference type="ARBA" id="ARBA00000967"/>
    </source>
</evidence>
<feature type="active site" evidence="9">
    <location>
        <position position="353"/>
    </location>
</feature>
<accession>A0A6C1B369</accession>
<dbReference type="FunFam" id="3.40.630.10:FF:000004">
    <property type="entry name" value="Probable cytosol aminopeptidase"/>
    <property type="match status" value="1"/>
</dbReference>
<dbReference type="Gene3D" id="3.40.220.10">
    <property type="entry name" value="Leucine Aminopeptidase, subunit E, domain 1"/>
    <property type="match status" value="1"/>
</dbReference>
<evidence type="ECO:0000256" key="5">
    <source>
        <dbReference type="ARBA" id="ARBA00022670"/>
    </source>
</evidence>
<keyword evidence="6 9" id="KW-0479">Metal-binding</keyword>
<feature type="domain" description="Cytosol aminopeptidase" evidence="10">
    <location>
        <begin position="347"/>
        <end position="354"/>
    </location>
</feature>
<comment type="catalytic activity">
    <reaction evidence="2 9">
        <text>Release of an N-terminal amino acid, preferentially leucine, but not glutamic or aspartic acids.</text>
        <dbReference type="EC" id="3.4.11.10"/>
    </reaction>
</comment>
<dbReference type="EC" id="3.4.11.10" evidence="9"/>
<evidence type="ECO:0000256" key="4">
    <source>
        <dbReference type="ARBA" id="ARBA00022438"/>
    </source>
</evidence>
<keyword evidence="9" id="KW-0963">Cytoplasm</keyword>
<dbReference type="EC" id="3.4.11.1" evidence="9"/>
<dbReference type="InterPro" id="IPR043472">
    <property type="entry name" value="Macro_dom-like"/>
</dbReference>
<feature type="binding site" evidence="9">
    <location>
        <position position="272"/>
    </location>
    <ligand>
        <name>Mn(2+)</name>
        <dbReference type="ChEBI" id="CHEBI:29035"/>
        <label>1</label>
    </ligand>
</feature>
<dbReference type="CDD" id="cd00433">
    <property type="entry name" value="Peptidase_M17"/>
    <property type="match status" value="1"/>
</dbReference>
<dbReference type="AlphaFoldDB" id="A0A6C1B369"/>
<feature type="active site" evidence="9">
    <location>
        <position position="279"/>
    </location>
</feature>
<evidence type="ECO:0000256" key="8">
    <source>
        <dbReference type="ARBA" id="ARBA00023211"/>
    </source>
</evidence>
<keyword evidence="12" id="KW-1185">Reference proteome</keyword>
<comment type="function">
    <text evidence="9">Presumably involved in the processing and regular turnover of intracellular proteins. Catalyzes the removal of unsubstituted N-terminal amino acids from various peptides.</text>
</comment>
<evidence type="ECO:0000313" key="12">
    <source>
        <dbReference type="Proteomes" id="UP000501991"/>
    </source>
</evidence>
<dbReference type="KEGG" id="azq:G3580_06280"/>
<feature type="binding site" evidence="9">
    <location>
        <position position="267"/>
    </location>
    <ligand>
        <name>Mn(2+)</name>
        <dbReference type="ChEBI" id="CHEBI:29035"/>
        <label>2</label>
    </ligand>
</feature>
<evidence type="ECO:0000256" key="9">
    <source>
        <dbReference type="HAMAP-Rule" id="MF_00181"/>
    </source>
</evidence>
<dbReference type="PRINTS" id="PR00481">
    <property type="entry name" value="LAMNOPPTDASE"/>
</dbReference>
<proteinExistence type="inferred from homology"/>
<evidence type="ECO:0000256" key="1">
    <source>
        <dbReference type="ARBA" id="ARBA00000135"/>
    </source>
</evidence>
<feature type="binding site" evidence="9">
    <location>
        <position position="290"/>
    </location>
    <ligand>
        <name>Mn(2+)</name>
        <dbReference type="ChEBI" id="CHEBI:29035"/>
        <label>2</label>
    </ligand>
</feature>
<reference evidence="11 12" key="1">
    <citation type="submission" date="2020-02" db="EMBL/GenBank/DDBJ databases">
        <title>Nitrogenibacter mangrovi gen. nov., sp. nov. isolated from mangrove sediment, a denitrifying betaproteobacterium.</title>
        <authorList>
            <person name="Liao H."/>
            <person name="Tian Y."/>
        </authorList>
    </citation>
    <scope>NUCLEOTIDE SEQUENCE [LARGE SCALE GENOMIC DNA]</scope>
    <source>
        <strain evidence="11 12">M9-3-2</strain>
    </source>
</reference>
<evidence type="ECO:0000256" key="3">
    <source>
        <dbReference type="ARBA" id="ARBA00009528"/>
    </source>
</evidence>
<dbReference type="GO" id="GO:0005737">
    <property type="term" value="C:cytoplasm"/>
    <property type="evidence" value="ECO:0007669"/>
    <property type="project" value="UniProtKB-SubCell"/>
</dbReference>
<dbReference type="EMBL" id="CP048836">
    <property type="protein sequence ID" value="QID17288.1"/>
    <property type="molecule type" value="Genomic_DNA"/>
</dbReference>
<dbReference type="RefSeq" id="WP_173764452.1">
    <property type="nucleotide sequence ID" value="NZ_CP048836.1"/>
</dbReference>
<feature type="binding site" evidence="9">
    <location>
        <position position="351"/>
    </location>
    <ligand>
        <name>Mn(2+)</name>
        <dbReference type="ChEBI" id="CHEBI:29035"/>
        <label>1</label>
    </ligand>
</feature>
<dbReference type="Proteomes" id="UP000501991">
    <property type="component" value="Chromosome"/>
</dbReference>
<comment type="cofactor">
    <cofactor evidence="9">
        <name>Mn(2+)</name>
        <dbReference type="ChEBI" id="CHEBI:29035"/>
    </cofactor>
    <text evidence="9">Binds 2 manganese ions per subunit.</text>
</comment>
<dbReference type="HAMAP" id="MF_00181">
    <property type="entry name" value="Cytosol_peptidase_M17"/>
    <property type="match status" value="1"/>
</dbReference>
<protein>
    <recommendedName>
        <fullName evidence="9">Probable cytosol aminopeptidase</fullName>
        <ecNumber evidence="9">3.4.11.1</ecNumber>
    </recommendedName>
    <alternativeName>
        <fullName evidence="9">Leucine aminopeptidase</fullName>
        <shortName evidence="9">LAP</shortName>
        <ecNumber evidence="9">3.4.11.10</ecNumber>
    </alternativeName>
    <alternativeName>
        <fullName evidence="9">Leucyl aminopeptidase</fullName>
    </alternativeName>
</protein>
<sequence length="498" mass="51609">MEFTIKTGTPEQLKRACIVVGAFSDGSLTTAAQAVDQASQGVLAGVLKQGDLDKKAGSTLLLPALPGIKAQRVLVVSLGKADELNDKAFRDAVAAVGKVLAKLPGKDASVCLDVEVPGRDTAWCLQQAARIIAAAAYKFDAPRKKTDDAPADTGIGKIQFLVTGSASTALKNAVAQGLAIAEGMALTRDLGNLPANVCNPTYLADTAVKLGKQTKLKVTVLEQADMEKLGMGSLLSVARGAHTPPKLIVMEYKGGKAKDAPVVLVGKGVTFDSGGISLKPGAAMDEMKYDMCGAATVFGTLKAITAMALPINVVGIVPSTENMPGGNATRPGDVVTSMSGQTIEILNTDAEGRLILCDALTYAEKFKPACVIDIATLTGAVIIALGKVPTGLLANDDALAQELIAVGERTGDRVWQLPLWDEYQDQLKSNFADMANIGGRDAGSITAACFLSRFTKDYTWAHLDIAGTAWVSGDAKGATGRPVPLLAEFLIARAGGAA</sequence>
<evidence type="ECO:0000259" key="10">
    <source>
        <dbReference type="PROSITE" id="PS00631"/>
    </source>
</evidence>
<evidence type="ECO:0000313" key="11">
    <source>
        <dbReference type="EMBL" id="QID17288.1"/>
    </source>
</evidence>
<dbReference type="GO" id="GO:0030145">
    <property type="term" value="F:manganese ion binding"/>
    <property type="evidence" value="ECO:0007669"/>
    <property type="project" value="UniProtKB-UniRule"/>
</dbReference>
<keyword evidence="5 9" id="KW-0645">Protease</keyword>
<comment type="subcellular location">
    <subcellularLocation>
        <location evidence="9">Cytoplasm</location>
    </subcellularLocation>
</comment>
<dbReference type="Pfam" id="PF00883">
    <property type="entry name" value="Peptidase_M17"/>
    <property type="match status" value="1"/>
</dbReference>
<dbReference type="InterPro" id="IPR000819">
    <property type="entry name" value="Peptidase_M17_C"/>
</dbReference>
<dbReference type="InterPro" id="IPR011356">
    <property type="entry name" value="Leucine_aapep/pepB"/>
</dbReference>
<dbReference type="NCBIfam" id="NF002077">
    <property type="entry name" value="PRK00913.2-4"/>
    <property type="match status" value="1"/>
</dbReference>
<comment type="similarity">
    <text evidence="3 9">Belongs to the peptidase M17 family.</text>
</comment>
<evidence type="ECO:0000256" key="6">
    <source>
        <dbReference type="ARBA" id="ARBA00022723"/>
    </source>
</evidence>
<dbReference type="InterPro" id="IPR008283">
    <property type="entry name" value="Peptidase_M17_N"/>
</dbReference>
<dbReference type="Gene3D" id="3.40.630.10">
    <property type="entry name" value="Zn peptidases"/>
    <property type="match status" value="1"/>
</dbReference>
<dbReference type="NCBIfam" id="NF002074">
    <property type="entry name" value="PRK00913.1-4"/>
    <property type="match status" value="1"/>
</dbReference>
<organism evidence="11 12">
    <name type="scientific">Nitrogeniibacter mangrovi</name>
    <dbReference type="NCBI Taxonomy" id="2016596"/>
    <lineage>
        <taxon>Bacteria</taxon>
        <taxon>Pseudomonadati</taxon>
        <taxon>Pseudomonadota</taxon>
        <taxon>Betaproteobacteria</taxon>
        <taxon>Rhodocyclales</taxon>
        <taxon>Zoogloeaceae</taxon>
        <taxon>Nitrogeniibacter</taxon>
    </lineage>
</organism>
<dbReference type="GO" id="GO:0070006">
    <property type="term" value="F:metalloaminopeptidase activity"/>
    <property type="evidence" value="ECO:0007669"/>
    <property type="project" value="InterPro"/>
</dbReference>
<feature type="binding site" evidence="9">
    <location>
        <position position="272"/>
    </location>
    <ligand>
        <name>Mn(2+)</name>
        <dbReference type="ChEBI" id="CHEBI:29035"/>
        <label>2</label>
    </ligand>
</feature>
<dbReference type="PANTHER" id="PTHR11963">
    <property type="entry name" value="LEUCINE AMINOPEPTIDASE-RELATED"/>
    <property type="match status" value="1"/>
</dbReference>